<dbReference type="AlphaFoldDB" id="A0A920CCJ3"/>
<dbReference type="EMBL" id="BORQ01000003">
    <property type="protein sequence ID" value="GIO31662.1"/>
    <property type="molecule type" value="Genomic_DNA"/>
</dbReference>
<name>A0A920CCJ3_9BACL</name>
<dbReference type="Proteomes" id="UP000679779">
    <property type="component" value="Unassembled WGS sequence"/>
</dbReference>
<feature type="transmembrane region" description="Helical" evidence="1">
    <location>
        <begin position="105"/>
        <end position="121"/>
    </location>
</feature>
<keyword evidence="3" id="KW-1185">Reference proteome</keyword>
<keyword evidence="1" id="KW-0472">Membrane</keyword>
<sequence>MPWLSKALCRFGCASMACVLCLAPCLVYLLLRMDVVSAVLFFVFGLYMAFKVMISLTAVSFILDEWLLNTLLERMAYKVRFWLRVLIYLVMGAVLAIVLYGRNSFFIGSGLMVSLIYILMLQRCYPAAYSPGGGGTD</sequence>
<keyword evidence="1" id="KW-0812">Transmembrane</keyword>
<evidence type="ECO:0000313" key="3">
    <source>
        <dbReference type="Proteomes" id="UP000679779"/>
    </source>
</evidence>
<dbReference type="RefSeq" id="WP_160042545.1">
    <property type="nucleotide sequence ID" value="NZ_BORQ01000003.1"/>
</dbReference>
<feature type="transmembrane region" description="Helical" evidence="1">
    <location>
        <begin position="37"/>
        <end position="61"/>
    </location>
</feature>
<accession>A0A920CCJ3</accession>
<keyword evidence="1" id="KW-1133">Transmembrane helix</keyword>
<reference evidence="2" key="1">
    <citation type="submission" date="2021-03" db="EMBL/GenBank/DDBJ databases">
        <title>Antimicrobial resistance genes in bacteria isolated from Japanese honey, and their potential for conferring macrolide and lincosamide resistance in the American foulbrood pathogen Paenibacillus larvae.</title>
        <authorList>
            <person name="Okamoto M."/>
            <person name="Kumagai M."/>
            <person name="Kanamori H."/>
            <person name="Takamatsu D."/>
        </authorList>
    </citation>
    <scope>NUCLEOTIDE SEQUENCE</scope>
    <source>
        <strain evidence="2">J2TS6</strain>
    </source>
</reference>
<gene>
    <name evidence="2" type="ORF">J2TS6_28030</name>
</gene>
<organism evidence="2 3">
    <name type="scientific">Paenibacillus albilobatus</name>
    <dbReference type="NCBI Taxonomy" id="2716884"/>
    <lineage>
        <taxon>Bacteria</taxon>
        <taxon>Bacillati</taxon>
        <taxon>Bacillota</taxon>
        <taxon>Bacilli</taxon>
        <taxon>Bacillales</taxon>
        <taxon>Paenibacillaceae</taxon>
        <taxon>Paenibacillus</taxon>
    </lineage>
</organism>
<comment type="caution">
    <text evidence="2">The sequence shown here is derived from an EMBL/GenBank/DDBJ whole genome shotgun (WGS) entry which is preliminary data.</text>
</comment>
<evidence type="ECO:0000313" key="2">
    <source>
        <dbReference type="EMBL" id="GIO31662.1"/>
    </source>
</evidence>
<proteinExistence type="predicted"/>
<protein>
    <submittedName>
        <fullName evidence="2">Uncharacterized protein</fullName>
    </submittedName>
</protein>
<evidence type="ECO:0000256" key="1">
    <source>
        <dbReference type="SAM" id="Phobius"/>
    </source>
</evidence>
<feature type="transmembrane region" description="Helical" evidence="1">
    <location>
        <begin position="81"/>
        <end position="99"/>
    </location>
</feature>
<feature type="transmembrane region" description="Helical" evidence="1">
    <location>
        <begin position="7"/>
        <end position="31"/>
    </location>
</feature>